<keyword evidence="2" id="KW-1003">Cell membrane</keyword>
<evidence type="ECO:0000256" key="3">
    <source>
        <dbReference type="ARBA" id="ARBA00022692"/>
    </source>
</evidence>
<sequence>MKEPVMDPIFYGFVLLLFVAVVLAFEGVYQWWNARHGPAARRIEARIRAMSAGGQVQKERLSILKERMLNDAKPFDRLLMRMPRVQTLDLLIEQSGLTWSVVKLAWISLAIPFAAFVALSFAPLPLWVAAVASVATICLPTLFVLHCRTRRLRKLERQLPDTCDTIARALRAGHAFSSAISMVGGEFAEPMGGEFRITFDEINYGVPLQEALLNLATRVPVPDLRYFVIAVLIQRETGGNLAELLDGIALLIRERFKLFDKVRVLSAEGKLSALILTLLPFGTAGLLSVMNPDFIAVLWQDPAGILLVGMTIASMAFGILWMRHIIRIRV</sequence>
<name>A0ABN0G1Z9_9BURK</name>
<evidence type="ECO:0000256" key="4">
    <source>
        <dbReference type="ARBA" id="ARBA00022989"/>
    </source>
</evidence>
<dbReference type="Gene3D" id="1.20.81.30">
    <property type="entry name" value="Type II secretion system (T2SS), domain F"/>
    <property type="match status" value="1"/>
</dbReference>
<proteinExistence type="predicted"/>
<evidence type="ECO:0000256" key="6">
    <source>
        <dbReference type="SAM" id="Phobius"/>
    </source>
</evidence>
<dbReference type="InterPro" id="IPR018076">
    <property type="entry name" value="T2SS_GspF_dom"/>
</dbReference>
<evidence type="ECO:0000313" key="9">
    <source>
        <dbReference type="Proteomes" id="UP000004682"/>
    </source>
</evidence>
<feature type="transmembrane region" description="Helical" evidence="6">
    <location>
        <begin position="127"/>
        <end position="147"/>
    </location>
</feature>
<dbReference type="PANTHER" id="PTHR35007">
    <property type="entry name" value="INTEGRAL MEMBRANE PROTEIN-RELATED"/>
    <property type="match status" value="1"/>
</dbReference>
<dbReference type="EMBL" id="JH692065">
    <property type="protein sequence ID" value="EIP86217.1"/>
    <property type="molecule type" value="Genomic_DNA"/>
</dbReference>
<feature type="transmembrane region" description="Helical" evidence="6">
    <location>
        <begin position="101"/>
        <end position="121"/>
    </location>
</feature>
<organism evidence="8 9">
    <name type="scientific">Burkholderia humptydooensis MSMB43</name>
    <dbReference type="NCBI Taxonomy" id="441157"/>
    <lineage>
        <taxon>Bacteria</taxon>
        <taxon>Pseudomonadati</taxon>
        <taxon>Pseudomonadota</taxon>
        <taxon>Betaproteobacteria</taxon>
        <taxon>Burkholderiales</taxon>
        <taxon>Burkholderiaceae</taxon>
        <taxon>Burkholderia</taxon>
        <taxon>pseudomallei group</taxon>
    </lineage>
</organism>
<feature type="domain" description="Type II secretion system protein GspF" evidence="7">
    <location>
        <begin position="163"/>
        <end position="286"/>
    </location>
</feature>
<dbReference type="Pfam" id="PF00482">
    <property type="entry name" value="T2SSF"/>
    <property type="match status" value="1"/>
</dbReference>
<keyword evidence="3 6" id="KW-0812">Transmembrane</keyword>
<evidence type="ECO:0000256" key="5">
    <source>
        <dbReference type="ARBA" id="ARBA00023136"/>
    </source>
</evidence>
<comment type="subcellular location">
    <subcellularLocation>
        <location evidence="1">Cell membrane</location>
        <topology evidence="1">Multi-pass membrane protein</topology>
    </subcellularLocation>
</comment>
<dbReference type="Proteomes" id="UP000004682">
    <property type="component" value="Unassembled WGS sequence"/>
</dbReference>
<dbReference type="InterPro" id="IPR042094">
    <property type="entry name" value="T2SS_GspF_sf"/>
</dbReference>
<feature type="transmembrane region" description="Helical" evidence="6">
    <location>
        <begin position="271"/>
        <end position="290"/>
    </location>
</feature>
<evidence type="ECO:0000259" key="7">
    <source>
        <dbReference type="Pfam" id="PF00482"/>
    </source>
</evidence>
<feature type="transmembrane region" description="Helical" evidence="6">
    <location>
        <begin position="12"/>
        <end position="32"/>
    </location>
</feature>
<protein>
    <submittedName>
        <fullName evidence="8">Flp pilus assembly protein TadB</fullName>
    </submittedName>
</protein>
<keyword evidence="5 6" id="KW-0472">Membrane</keyword>
<accession>A0ABN0G1Z9</accession>
<evidence type="ECO:0000313" key="8">
    <source>
        <dbReference type="EMBL" id="EIP86217.1"/>
    </source>
</evidence>
<dbReference type="PANTHER" id="PTHR35007:SF1">
    <property type="entry name" value="PILUS ASSEMBLY PROTEIN"/>
    <property type="match status" value="1"/>
</dbReference>
<reference evidence="9" key="1">
    <citation type="journal article" date="2012" name="J. Bacteriol.">
        <title>Revised Genome Sequence of Burkholderia thailandensis MSMB43 with Improved Annotation.</title>
        <authorList>
            <person name="Zhuo Y."/>
            <person name="Liu L."/>
            <person name="Wang Q."/>
            <person name="Liu X."/>
            <person name="Ren B."/>
            <person name="Liu M."/>
            <person name="Ni P."/>
            <person name="Cheng Y.Q."/>
            <person name="Zhang L."/>
        </authorList>
    </citation>
    <scope>NUCLEOTIDE SEQUENCE [LARGE SCALE GENOMIC DNA]</scope>
    <source>
        <strain evidence="9">MSMB43</strain>
    </source>
</reference>
<keyword evidence="4 6" id="KW-1133">Transmembrane helix</keyword>
<keyword evidence="9" id="KW-1185">Reference proteome</keyword>
<gene>
    <name evidence="8" type="ORF">A33K_17307</name>
</gene>
<evidence type="ECO:0000256" key="2">
    <source>
        <dbReference type="ARBA" id="ARBA00022475"/>
    </source>
</evidence>
<evidence type="ECO:0000256" key="1">
    <source>
        <dbReference type="ARBA" id="ARBA00004651"/>
    </source>
</evidence>
<feature type="transmembrane region" description="Helical" evidence="6">
    <location>
        <begin position="302"/>
        <end position="322"/>
    </location>
</feature>